<dbReference type="AlphaFoldDB" id="A0A438JR70"/>
<proteinExistence type="predicted"/>
<name>A0A438JR70_VITVI</name>
<dbReference type="Proteomes" id="UP000288805">
    <property type="component" value="Unassembled WGS sequence"/>
</dbReference>
<evidence type="ECO:0000313" key="2">
    <source>
        <dbReference type="EMBL" id="RVX11454.1"/>
    </source>
</evidence>
<organism evidence="2 3">
    <name type="scientific">Vitis vinifera</name>
    <name type="common">Grape</name>
    <dbReference type="NCBI Taxonomy" id="29760"/>
    <lineage>
        <taxon>Eukaryota</taxon>
        <taxon>Viridiplantae</taxon>
        <taxon>Streptophyta</taxon>
        <taxon>Embryophyta</taxon>
        <taxon>Tracheophyta</taxon>
        <taxon>Spermatophyta</taxon>
        <taxon>Magnoliopsida</taxon>
        <taxon>eudicotyledons</taxon>
        <taxon>Gunneridae</taxon>
        <taxon>Pentapetalae</taxon>
        <taxon>rosids</taxon>
        <taxon>Vitales</taxon>
        <taxon>Vitaceae</taxon>
        <taxon>Viteae</taxon>
        <taxon>Vitis</taxon>
    </lineage>
</organism>
<accession>A0A438JR70</accession>
<evidence type="ECO:0000256" key="1">
    <source>
        <dbReference type="SAM" id="MobiDB-lite"/>
    </source>
</evidence>
<feature type="compositionally biased region" description="Low complexity" evidence="1">
    <location>
        <begin position="154"/>
        <end position="165"/>
    </location>
</feature>
<sequence>MGYENDLLLRNRPSSAKMKTTLDIPLFFIKTGHLSCQKVSERKNTRATVRSLSHLSPKPCEPPAITSDHFLQSAMARTRGAKSSFSSGRKRVARKAPIQGSTSKPPRQVAAPPRAEPAPLSSLVRRYQTRSSGRPPQKKARVVDSEPIDLAEQSPEPSLALSSEPLAEPQLPLAESQIPSGIAPEVLIKRPMVAQPPIEGNLDCRARPFHSKLCFDTATFRFQPELADSFHLLHRYRMEHLLTLKDFFYPRVAMDFYQSMTTNQVRDPTLIHFTIDGRHGILGAHHIAEALHIPYEPARLEDYRVWTNPSQLKMVHILSRGTSTNPYLLRKELPPSMFFIDALLRHNIYSLQHWVQRRGVLLEALFRISEGLFFGPHHLIIAALLYFEEKVHRKKLLRADAILLLFPRLLCQILEHLGYPSEPSTSAEPKMAIPLLEYRDLCHTLQTLTATQSSLAQEMLAIRAHQEQILTTQTQHTAILR</sequence>
<comment type="caution">
    <text evidence="2">The sequence shown here is derived from an EMBL/GenBank/DDBJ whole genome shotgun (WGS) entry which is preliminary data.</text>
</comment>
<protein>
    <submittedName>
        <fullName evidence="2">Uncharacterized protein</fullName>
    </submittedName>
</protein>
<reference evidence="2 3" key="1">
    <citation type="journal article" date="2018" name="PLoS Genet.">
        <title>Population sequencing reveals clonal diversity and ancestral inbreeding in the grapevine cultivar Chardonnay.</title>
        <authorList>
            <person name="Roach M.J."/>
            <person name="Johnson D.L."/>
            <person name="Bohlmann J."/>
            <person name="van Vuuren H.J."/>
            <person name="Jones S.J."/>
            <person name="Pretorius I.S."/>
            <person name="Schmidt S.A."/>
            <person name="Borneman A.R."/>
        </authorList>
    </citation>
    <scope>NUCLEOTIDE SEQUENCE [LARGE SCALE GENOMIC DNA]</scope>
    <source>
        <strain evidence="3">cv. Chardonnay</strain>
        <tissue evidence="2">Leaf</tissue>
    </source>
</reference>
<evidence type="ECO:0000313" key="3">
    <source>
        <dbReference type="Proteomes" id="UP000288805"/>
    </source>
</evidence>
<feature type="region of interest" description="Disordered" evidence="1">
    <location>
        <begin position="42"/>
        <end position="165"/>
    </location>
</feature>
<dbReference type="EMBL" id="QGNW01000030">
    <property type="protein sequence ID" value="RVX11454.1"/>
    <property type="molecule type" value="Genomic_DNA"/>
</dbReference>
<gene>
    <name evidence="2" type="ORF">CK203_015746</name>
</gene>